<dbReference type="CDD" id="cd01637">
    <property type="entry name" value="IMPase_like"/>
    <property type="match status" value="1"/>
</dbReference>
<evidence type="ECO:0000256" key="2">
    <source>
        <dbReference type="ARBA" id="ARBA00001946"/>
    </source>
</evidence>
<keyword evidence="9" id="KW-1185">Reference proteome</keyword>
<feature type="binding site" evidence="7">
    <location>
        <position position="92"/>
    </location>
    <ligand>
        <name>Mg(2+)</name>
        <dbReference type="ChEBI" id="CHEBI:18420"/>
        <label>1</label>
        <note>catalytic</note>
    </ligand>
</feature>
<comment type="cofactor">
    <cofactor evidence="2 7">
        <name>Mg(2+)</name>
        <dbReference type="ChEBI" id="CHEBI:18420"/>
    </cofactor>
</comment>
<dbReference type="FunFam" id="3.30.540.10:FF:000003">
    <property type="entry name" value="Inositol-1-monophosphatase"/>
    <property type="match status" value="1"/>
</dbReference>
<dbReference type="GO" id="GO:0008934">
    <property type="term" value="F:inositol monophosphate 1-phosphatase activity"/>
    <property type="evidence" value="ECO:0007669"/>
    <property type="project" value="TreeGrafter"/>
</dbReference>
<keyword evidence="6 7" id="KW-0460">Magnesium</keyword>
<dbReference type="PROSITE" id="PS00629">
    <property type="entry name" value="IMP_1"/>
    <property type="match status" value="1"/>
</dbReference>
<evidence type="ECO:0000256" key="3">
    <source>
        <dbReference type="ARBA" id="ARBA00013106"/>
    </source>
</evidence>
<comment type="catalytic activity">
    <reaction evidence="1">
        <text>a myo-inositol phosphate + H2O = myo-inositol + phosphate</text>
        <dbReference type="Rhea" id="RHEA:24056"/>
        <dbReference type="ChEBI" id="CHEBI:15377"/>
        <dbReference type="ChEBI" id="CHEBI:17268"/>
        <dbReference type="ChEBI" id="CHEBI:43474"/>
        <dbReference type="ChEBI" id="CHEBI:84139"/>
        <dbReference type="EC" id="3.1.3.25"/>
    </reaction>
</comment>
<evidence type="ECO:0000256" key="4">
    <source>
        <dbReference type="ARBA" id="ARBA00022723"/>
    </source>
</evidence>
<protein>
    <recommendedName>
        <fullName evidence="3">inositol-phosphate phosphatase</fullName>
        <ecNumber evidence="3">3.1.3.25</ecNumber>
    </recommendedName>
</protein>
<dbReference type="Gene3D" id="3.30.540.10">
    <property type="entry name" value="Fructose-1,6-Bisphosphatase, subunit A, domain 1"/>
    <property type="match status" value="1"/>
</dbReference>
<evidence type="ECO:0000256" key="6">
    <source>
        <dbReference type="ARBA" id="ARBA00022842"/>
    </source>
</evidence>
<keyword evidence="4 7" id="KW-0479">Metal-binding</keyword>
<comment type="caution">
    <text evidence="8">The sequence shown here is derived from an EMBL/GenBank/DDBJ whole genome shotgun (WGS) entry which is preliminary data.</text>
</comment>
<dbReference type="PRINTS" id="PR00377">
    <property type="entry name" value="IMPHPHTASES"/>
</dbReference>
<keyword evidence="5" id="KW-0378">Hydrolase</keyword>
<dbReference type="GO" id="GO:0006020">
    <property type="term" value="P:inositol metabolic process"/>
    <property type="evidence" value="ECO:0007669"/>
    <property type="project" value="TreeGrafter"/>
</dbReference>
<name>A0A9Q4FY93_SALAG</name>
<dbReference type="Gene3D" id="3.40.190.80">
    <property type="match status" value="1"/>
</dbReference>
<dbReference type="AlphaFoldDB" id="A0A9Q4FY93"/>
<dbReference type="PANTHER" id="PTHR20854">
    <property type="entry name" value="INOSITOL MONOPHOSPHATASE"/>
    <property type="match status" value="1"/>
</dbReference>
<evidence type="ECO:0000313" key="9">
    <source>
        <dbReference type="Proteomes" id="UP001057753"/>
    </source>
</evidence>
<dbReference type="PANTHER" id="PTHR20854:SF4">
    <property type="entry name" value="INOSITOL-1-MONOPHOSPHATASE-RELATED"/>
    <property type="match status" value="1"/>
</dbReference>
<proteinExistence type="predicted"/>
<dbReference type="GO" id="GO:0046854">
    <property type="term" value="P:phosphatidylinositol phosphate biosynthetic process"/>
    <property type="evidence" value="ECO:0007669"/>
    <property type="project" value="InterPro"/>
</dbReference>
<dbReference type="Pfam" id="PF00459">
    <property type="entry name" value="Inositol_P"/>
    <property type="match status" value="1"/>
</dbReference>
<dbReference type="SUPFAM" id="SSF56655">
    <property type="entry name" value="Carbohydrate phosphatase"/>
    <property type="match status" value="1"/>
</dbReference>
<dbReference type="EMBL" id="JABXYM010000001">
    <property type="protein sequence ID" value="MCR6095897.1"/>
    <property type="molecule type" value="Genomic_DNA"/>
</dbReference>
<feature type="binding site" evidence="7">
    <location>
        <position position="74"/>
    </location>
    <ligand>
        <name>Mg(2+)</name>
        <dbReference type="ChEBI" id="CHEBI:18420"/>
        <label>1</label>
        <note>catalytic</note>
    </ligand>
</feature>
<accession>A0A9Q4FY93</accession>
<evidence type="ECO:0000256" key="7">
    <source>
        <dbReference type="PIRSR" id="PIRSR600760-2"/>
    </source>
</evidence>
<dbReference type="InterPro" id="IPR020550">
    <property type="entry name" value="Inositol_monophosphatase_CS"/>
</dbReference>
<reference evidence="8" key="1">
    <citation type="submission" date="2020-06" db="EMBL/GenBank/DDBJ databases">
        <title>Insight into the genomes of haloalkaliphilic bacilli from Kenyan soda lakes.</title>
        <authorList>
            <person name="Mwirichia R."/>
            <person name="Villamizar G.C."/>
            <person name="Poehlein A."/>
            <person name="Mugweru J."/>
            <person name="Kipnyargis A."/>
            <person name="Kiplimo D."/>
            <person name="Orwa P."/>
            <person name="Daniel R."/>
        </authorList>
    </citation>
    <scope>NUCLEOTIDE SEQUENCE</scope>
    <source>
        <strain evidence="8">B1096_S55</strain>
    </source>
</reference>
<evidence type="ECO:0000313" key="8">
    <source>
        <dbReference type="EMBL" id="MCR6095897.1"/>
    </source>
</evidence>
<evidence type="ECO:0000256" key="5">
    <source>
        <dbReference type="ARBA" id="ARBA00022801"/>
    </source>
</evidence>
<dbReference type="InterPro" id="IPR020583">
    <property type="entry name" value="Inositol_monoP_metal-BS"/>
</dbReference>
<feature type="binding site" evidence="7">
    <location>
        <position position="94"/>
    </location>
    <ligand>
        <name>Mg(2+)</name>
        <dbReference type="ChEBI" id="CHEBI:18420"/>
        <label>1</label>
        <note>catalytic</note>
    </ligand>
</feature>
<dbReference type="EC" id="3.1.3.25" evidence="3"/>
<dbReference type="InterPro" id="IPR000760">
    <property type="entry name" value="Inositol_monophosphatase-like"/>
</dbReference>
<feature type="binding site" evidence="7">
    <location>
        <position position="95"/>
    </location>
    <ligand>
        <name>Mg(2+)</name>
        <dbReference type="ChEBI" id="CHEBI:18420"/>
        <label>1</label>
        <note>catalytic</note>
    </ligand>
</feature>
<dbReference type="Proteomes" id="UP001057753">
    <property type="component" value="Unassembled WGS sequence"/>
</dbReference>
<dbReference type="GO" id="GO:0046872">
    <property type="term" value="F:metal ion binding"/>
    <property type="evidence" value="ECO:0007669"/>
    <property type="project" value="UniProtKB-KW"/>
</dbReference>
<dbReference type="PROSITE" id="PS00630">
    <property type="entry name" value="IMP_2"/>
    <property type="match status" value="1"/>
</dbReference>
<evidence type="ECO:0000256" key="1">
    <source>
        <dbReference type="ARBA" id="ARBA00001033"/>
    </source>
</evidence>
<sequence>MKESVLDFVKIKQTAETWTREAGEYIKDQMASSSFAISTKANQHDLVTDVDKNVEAFFLDKIKKTYSDHRLMGEEGSFEEIKDLNGTVWILDPIDGTINFVHQSSHFAISIGIYQDGHPVIGIVYDVMNNDMYSSLKGEGATLNEEKIPPIINHPLNESILSFNSGWMLEDRRLERLVKEVRGVRSYGVAALEMAYVAVGKLDAYISFNLAPWDIAGGYALLVEVGGKATNYEGKPLDFLKKDTLLAASPSIHKDIFHIITK</sequence>
<feature type="binding site" evidence="7">
    <location>
        <position position="214"/>
    </location>
    <ligand>
        <name>Mg(2+)</name>
        <dbReference type="ChEBI" id="CHEBI:18420"/>
        <label>1</label>
        <note>catalytic</note>
    </ligand>
</feature>
<gene>
    <name evidence="8" type="ORF">HXA33_05010</name>
</gene>
<dbReference type="GO" id="GO:0007165">
    <property type="term" value="P:signal transduction"/>
    <property type="evidence" value="ECO:0007669"/>
    <property type="project" value="TreeGrafter"/>
</dbReference>
<organism evidence="8 9">
    <name type="scientific">Salipaludibacillus agaradhaerens</name>
    <name type="common">Bacillus agaradhaerens</name>
    <dbReference type="NCBI Taxonomy" id="76935"/>
    <lineage>
        <taxon>Bacteria</taxon>
        <taxon>Bacillati</taxon>
        <taxon>Bacillota</taxon>
        <taxon>Bacilli</taxon>
        <taxon>Bacillales</taxon>
        <taxon>Bacillaceae</taxon>
    </lineage>
</organism>